<dbReference type="Proteomes" id="UP000025227">
    <property type="component" value="Unplaced"/>
</dbReference>
<protein>
    <submittedName>
        <fullName evidence="3">Sigma70_r4_2 domain-containing protein</fullName>
    </submittedName>
</protein>
<evidence type="ECO:0000313" key="2">
    <source>
        <dbReference type="Proteomes" id="UP000025227"/>
    </source>
</evidence>
<evidence type="ECO:0000256" key="1">
    <source>
        <dbReference type="SAM" id="MobiDB-lite"/>
    </source>
</evidence>
<evidence type="ECO:0000313" key="3">
    <source>
        <dbReference type="WBParaSite" id="HCON_00166310-00001"/>
    </source>
</evidence>
<dbReference type="WBParaSite" id="HCON_00166310-00001">
    <property type="protein sequence ID" value="HCON_00166310-00001"/>
    <property type="gene ID" value="HCON_00166310"/>
</dbReference>
<accession>A0A7I4YZ59</accession>
<reference evidence="3" key="1">
    <citation type="submission" date="2020-12" db="UniProtKB">
        <authorList>
            <consortium name="WormBaseParasite"/>
        </authorList>
    </citation>
    <scope>IDENTIFICATION</scope>
    <source>
        <strain evidence="3">MHco3</strain>
    </source>
</reference>
<feature type="compositionally biased region" description="Basic and acidic residues" evidence="1">
    <location>
        <begin position="532"/>
        <end position="546"/>
    </location>
</feature>
<proteinExistence type="predicted"/>
<feature type="region of interest" description="Disordered" evidence="1">
    <location>
        <begin position="523"/>
        <end position="601"/>
    </location>
</feature>
<name>A0A7I4YZ59_HAECO</name>
<organism evidence="2 3">
    <name type="scientific">Haemonchus contortus</name>
    <name type="common">Barber pole worm</name>
    <dbReference type="NCBI Taxonomy" id="6289"/>
    <lineage>
        <taxon>Eukaryota</taxon>
        <taxon>Metazoa</taxon>
        <taxon>Ecdysozoa</taxon>
        <taxon>Nematoda</taxon>
        <taxon>Chromadorea</taxon>
        <taxon>Rhabditida</taxon>
        <taxon>Rhabditina</taxon>
        <taxon>Rhabditomorpha</taxon>
        <taxon>Strongyloidea</taxon>
        <taxon>Trichostrongylidae</taxon>
        <taxon>Haemonchus</taxon>
    </lineage>
</organism>
<keyword evidence="2" id="KW-1185">Reference proteome</keyword>
<dbReference type="OMA" id="QAWACAK"/>
<feature type="compositionally biased region" description="Polar residues" evidence="1">
    <location>
        <begin position="548"/>
        <end position="558"/>
    </location>
</feature>
<dbReference type="OrthoDB" id="5838695at2759"/>
<dbReference type="AlphaFoldDB" id="A0A7I4YZ59"/>
<sequence length="712" mass="82749">MSQKNRSWRKRYEVWPPLRMPEEGVFTESGYLFHHETPQKLDTTHRQRLLEYGIVIAHGDRFTVEEDGRIRKNWLKITQKYGFIYEDARIYVGYVGSLESVKEQRRQNDLLVKIAMWPQLCRKLEWRSAAQVQRRMMIIFDPYYIGGPSPLSQETVLRIHELALRGKTRYQIAESLSISKKRVDNAFTHRKQRIERLGWTAEDVARDPSMLERNCLPRDRYYRLFEVVVSKSSLSESKVADYLRSYPSDLKSIPAHFNWNELIPLFRPLQAHEIKHEWRSILKKLSKLYLAYLESFDENQAWACAKAEVMPERRFSISDLIHYTKALRKCTDKDANTLRSQFIDKGKLMKKLAAKGIVDVGSYNLNTCPLYRRISNFLRQRNSEVFRQLRFPLTARDMLRILEACYRRLISQTGDAASNPRTSLPKISMHLLIECIIDRMHKIDSSWQAPVIFQPWIRSWEHVMSFSKQSNNEEIGNSIVDRHRLRETLFENPKHCLYGSEPSSRELYSLWDENWTVSHAYSQNGASSSQGIHDEIDVGRSSDKQKRLNSTSTTSSDRSGADATMEPSVFEENTLQAPPPCLTPPTVEMSEELFESDQNRESPYNIFEDIADETILAGNVLTQNENVRSDGLVVSPSKPTSPPLQTTNLPTDIFDSPEPSPKRRGVHWEDEEDSFSILKISAPTRSVITKPLGHKNERDIEESYEGWMQFLA</sequence>
<feature type="region of interest" description="Disordered" evidence="1">
    <location>
        <begin position="632"/>
        <end position="652"/>
    </location>
</feature>